<sequence length="531" mass="58410">MGLKSVLRMTTAVVMLSFASMAPSYADTPPDTLVMATSIDGVTSFDPAEVFEFVGGEISNNVYLRLLVRNEADFSEVIGGAAESWEISEDGLTYTFTMRDGLTFASGAPVTAQDAAFSLQRVVKLGKSPAFILTQFGWTPENVEQNVTAQDDRTLVLRISEAFAPTLVLNALSSGVGSMVEKAVALSHEKDGDLGYDWLRSNSAGAGAFVLRAWQPNEAIVLEANESFYLGKPKLNRVIYRHVPEATAQRLMLERGDVDMARSLGAEQIDSLASNSDVKVEIDEKATVLYIGLNEKKPELQNPKVQEAIRLLVDYDGIGGTMLRHQYRVHQSVLAKGGFAALEELPYKQDLEKAKALLAEAGYPDGFNLELDVFAGAPYRDIGEALQANFAQAGIKVSVVASDRRQVLTKYRARNHQAVLMVWSPDYGDPHSTMDFFLSNPDNSDAGTAKTAAWRNSWFDPELKELADKAIHESDTEKRKAIYADIQRSLQTDSPFVVMFQQTEPVAMRSNVENWVSGPAFDTYVFRGITK</sequence>
<protein>
    <submittedName>
        <fullName evidence="5">Peptide/nickel transport system substrate-binding protein</fullName>
    </submittedName>
</protein>
<accession>A0A7W9S4B7</accession>
<feature type="chain" id="PRO_5030509442" evidence="3">
    <location>
        <begin position="27"/>
        <end position="531"/>
    </location>
</feature>
<dbReference type="GO" id="GO:0015833">
    <property type="term" value="P:peptide transport"/>
    <property type="evidence" value="ECO:0007669"/>
    <property type="project" value="TreeGrafter"/>
</dbReference>
<dbReference type="Gene3D" id="3.90.76.10">
    <property type="entry name" value="Dipeptide-binding Protein, Domain 1"/>
    <property type="match status" value="1"/>
</dbReference>
<dbReference type="PANTHER" id="PTHR30290">
    <property type="entry name" value="PERIPLASMIC BINDING COMPONENT OF ABC TRANSPORTER"/>
    <property type="match status" value="1"/>
</dbReference>
<dbReference type="Pfam" id="PF00496">
    <property type="entry name" value="SBP_bac_5"/>
    <property type="match status" value="1"/>
</dbReference>
<dbReference type="InterPro" id="IPR039424">
    <property type="entry name" value="SBP_5"/>
</dbReference>
<keyword evidence="3" id="KW-0732">Signal</keyword>
<dbReference type="GO" id="GO:0030288">
    <property type="term" value="C:outer membrane-bounded periplasmic space"/>
    <property type="evidence" value="ECO:0007669"/>
    <property type="project" value="UniProtKB-ARBA"/>
</dbReference>
<evidence type="ECO:0000313" key="6">
    <source>
        <dbReference type="Proteomes" id="UP000533306"/>
    </source>
</evidence>
<dbReference type="PIRSF" id="PIRSF002741">
    <property type="entry name" value="MppA"/>
    <property type="match status" value="1"/>
</dbReference>
<evidence type="ECO:0000256" key="2">
    <source>
        <dbReference type="ARBA" id="ARBA00005695"/>
    </source>
</evidence>
<proteinExistence type="inferred from homology"/>
<dbReference type="RefSeq" id="WP_183832061.1">
    <property type="nucleotide sequence ID" value="NZ_JACHEU010000003.1"/>
</dbReference>
<name>A0A7W9S4B7_9HYPH</name>
<feature type="signal peptide" evidence="3">
    <location>
        <begin position="1"/>
        <end position="26"/>
    </location>
</feature>
<dbReference type="Gene3D" id="3.10.105.10">
    <property type="entry name" value="Dipeptide-binding Protein, Domain 3"/>
    <property type="match status" value="1"/>
</dbReference>
<dbReference type="Proteomes" id="UP000533306">
    <property type="component" value="Unassembled WGS sequence"/>
</dbReference>
<comment type="similarity">
    <text evidence="2">Belongs to the bacterial solute-binding protein 5 family.</text>
</comment>
<feature type="domain" description="Solute-binding protein family 5" evidence="4">
    <location>
        <begin position="76"/>
        <end position="444"/>
    </location>
</feature>
<reference evidence="5 6" key="1">
    <citation type="submission" date="2020-08" db="EMBL/GenBank/DDBJ databases">
        <title>Genomic Encyclopedia of Type Strains, Phase IV (KMG-IV): sequencing the most valuable type-strain genomes for metagenomic binning, comparative biology and taxonomic classification.</title>
        <authorList>
            <person name="Goeker M."/>
        </authorList>
    </citation>
    <scope>NUCLEOTIDE SEQUENCE [LARGE SCALE GENOMIC DNA]</scope>
    <source>
        <strain evidence="5 6">DSM 11099</strain>
    </source>
</reference>
<evidence type="ECO:0000259" key="4">
    <source>
        <dbReference type="Pfam" id="PF00496"/>
    </source>
</evidence>
<dbReference type="CDD" id="cd08512">
    <property type="entry name" value="PBP2_NikA_DppA_OppA_like_7"/>
    <property type="match status" value="1"/>
</dbReference>
<dbReference type="GO" id="GO:1904680">
    <property type="term" value="F:peptide transmembrane transporter activity"/>
    <property type="evidence" value="ECO:0007669"/>
    <property type="project" value="TreeGrafter"/>
</dbReference>
<dbReference type="SUPFAM" id="SSF53850">
    <property type="entry name" value="Periplasmic binding protein-like II"/>
    <property type="match status" value="1"/>
</dbReference>
<dbReference type="InterPro" id="IPR030678">
    <property type="entry name" value="Peptide/Ni-bd"/>
</dbReference>
<comment type="subcellular location">
    <subcellularLocation>
        <location evidence="1">Periplasm</location>
    </subcellularLocation>
</comment>
<evidence type="ECO:0000256" key="1">
    <source>
        <dbReference type="ARBA" id="ARBA00004418"/>
    </source>
</evidence>
<dbReference type="Gene3D" id="3.40.190.10">
    <property type="entry name" value="Periplasmic binding protein-like II"/>
    <property type="match status" value="1"/>
</dbReference>
<dbReference type="AlphaFoldDB" id="A0A7W9S4B7"/>
<comment type="caution">
    <text evidence="5">The sequence shown here is derived from an EMBL/GenBank/DDBJ whole genome shotgun (WGS) entry which is preliminary data.</text>
</comment>
<dbReference type="EMBL" id="JACHEU010000003">
    <property type="protein sequence ID" value="MBB6013871.1"/>
    <property type="molecule type" value="Genomic_DNA"/>
</dbReference>
<dbReference type="PANTHER" id="PTHR30290:SF34">
    <property type="entry name" value="ABC TRANSPORTER, PERIPLASMIC OLIGO-PEPTIDE BINDING PROTEIN, PUTATIVE-RELATED"/>
    <property type="match status" value="1"/>
</dbReference>
<dbReference type="GO" id="GO:0043190">
    <property type="term" value="C:ATP-binding cassette (ABC) transporter complex"/>
    <property type="evidence" value="ECO:0007669"/>
    <property type="project" value="InterPro"/>
</dbReference>
<evidence type="ECO:0000256" key="3">
    <source>
        <dbReference type="SAM" id="SignalP"/>
    </source>
</evidence>
<evidence type="ECO:0000313" key="5">
    <source>
        <dbReference type="EMBL" id="MBB6013871.1"/>
    </source>
</evidence>
<keyword evidence="6" id="KW-1185">Reference proteome</keyword>
<dbReference type="InterPro" id="IPR000914">
    <property type="entry name" value="SBP_5_dom"/>
</dbReference>
<organism evidence="5 6">
    <name type="scientific">Aquamicrobium lusatiense</name>
    <dbReference type="NCBI Taxonomy" id="89772"/>
    <lineage>
        <taxon>Bacteria</taxon>
        <taxon>Pseudomonadati</taxon>
        <taxon>Pseudomonadota</taxon>
        <taxon>Alphaproteobacteria</taxon>
        <taxon>Hyphomicrobiales</taxon>
        <taxon>Phyllobacteriaceae</taxon>
        <taxon>Aquamicrobium</taxon>
    </lineage>
</organism>
<gene>
    <name evidence="5" type="ORF">HNR59_003265</name>
</gene>